<evidence type="ECO:0000313" key="9">
    <source>
        <dbReference type="EMBL" id="CDH55780.1"/>
    </source>
</evidence>
<evidence type="ECO:0000256" key="4">
    <source>
        <dbReference type="ARBA" id="ARBA00022801"/>
    </source>
</evidence>
<dbReference type="STRING" id="1263082.A0A068S193"/>
<sequence length="763" mass="86436">MLRSTLNASQIPECTTDTCIQLGQSLSDYIDYDLDPCDDFYQYACGNWIKHASILDGRVERSAFSDINQQNSVIIQGILEGSYEDLLQQDMTAGQFTPTTEDREMDKAMFETIQRFYQSCMDSDALNERGPSPIYNQLSKLANIVPNGDEEAPGFVVQNKDDSFSSSPSPSRMKFLTALIIQAAEEGTSPLITFDVVPNDASPKEYAIVIGQPGLTLGSKRYYNQPERLTAYQEGLVDFVTRVLSPEKQIWIDKAHQVDLQLQENREQTKAMVQRAVDVETKIASMTMETEDIMDPMKRNNPMTLETLAAKYPIIDWQHYLRHFIPDGVNVPEKVIVYAPSYLEQLATWIAQEDNQVSEQALKDYFSLHLMFRWIAALDTETQKLLQRVYGRVKTGNSKLRSREDICVARTNIGFGHLVGRYFVMKSFGGDDKRAHFDDLVTNIHNTWIESVTALEWLDESTRKEALDKLSTLRHFLGYNTISPDIRSPSSLHAHYRTLHDAINDNDGDFYANELAIARFLQGQRWIKVGKPADQNDWRIVYPYTGNAFQIRPLNAIVIPAGILQHPIYDANALASINYGTIGVLIGHELTHAFDDTGRLFDSQGQLRQWWTNHTARMFDEKAKCFIDQYDQFKVIGSNDEEANVNGKLTLCENVADNGGLAAAYKSLQALWADDALTKNELNGYIKLPHSELTPEQLFFFGAARTWCAKIQPQYALHRAYTDAHAPPEVRVNAAMQNFPAFAEAFQCPVGSPMNPKKKCTIW</sequence>
<keyword evidence="3" id="KW-0479">Metal-binding</keyword>
<dbReference type="PROSITE" id="PS51885">
    <property type="entry name" value="NEPRILYSIN"/>
    <property type="match status" value="1"/>
</dbReference>
<dbReference type="InterPro" id="IPR018497">
    <property type="entry name" value="Peptidase_M13_C"/>
</dbReference>
<organism evidence="9 10">
    <name type="scientific">Lichtheimia corymbifera JMRC:FSU:9682</name>
    <dbReference type="NCBI Taxonomy" id="1263082"/>
    <lineage>
        <taxon>Eukaryota</taxon>
        <taxon>Fungi</taxon>
        <taxon>Fungi incertae sedis</taxon>
        <taxon>Mucoromycota</taxon>
        <taxon>Mucoromycotina</taxon>
        <taxon>Mucoromycetes</taxon>
        <taxon>Mucorales</taxon>
        <taxon>Lichtheimiaceae</taxon>
        <taxon>Lichtheimia</taxon>
    </lineage>
</organism>
<dbReference type="Pfam" id="PF01431">
    <property type="entry name" value="Peptidase_M13"/>
    <property type="match status" value="1"/>
</dbReference>
<dbReference type="OrthoDB" id="6475849at2759"/>
<feature type="domain" description="Peptidase M13 N-terminal" evidence="8">
    <location>
        <begin position="36"/>
        <end position="479"/>
    </location>
</feature>
<keyword evidence="2" id="KW-0645">Protease</keyword>
<dbReference type="InterPro" id="IPR008753">
    <property type="entry name" value="Peptidase_M13_N"/>
</dbReference>
<dbReference type="InterPro" id="IPR024079">
    <property type="entry name" value="MetalloPept_cat_dom_sf"/>
</dbReference>
<keyword evidence="10" id="KW-1185">Reference proteome</keyword>
<feature type="domain" description="Peptidase M13 C-terminal" evidence="7">
    <location>
        <begin position="547"/>
        <end position="762"/>
    </location>
</feature>
<reference evidence="9" key="1">
    <citation type="submission" date="2013-08" db="EMBL/GenBank/DDBJ databases">
        <title>Gene expansion shapes genome architecture in the human pathogen Lichtheimia corymbifera: an evolutionary genomics analysis in the ancient terrestrial Mucorales (Mucoromycotina).</title>
        <authorList>
            <person name="Schwartze V.U."/>
            <person name="Winter S."/>
            <person name="Shelest E."/>
            <person name="Marcet-Houben M."/>
            <person name="Horn F."/>
            <person name="Wehner S."/>
            <person name="Hoffmann K."/>
            <person name="Riege K."/>
            <person name="Sammeth M."/>
            <person name="Nowrousian M."/>
            <person name="Valiante V."/>
            <person name="Linde J."/>
            <person name="Jacobsen I.D."/>
            <person name="Marz M."/>
            <person name="Brakhage A.A."/>
            <person name="Gabaldon T."/>
            <person name="Bocker S."/>
            <person name="Voigt K."/>
        </authorList>
    </citation>
    <scope>NUCLEOTIDE SEQUENCE [LARGE SCALE GENOMIC DNA]</scope>
    <source>
        <strain evidence="9">FSU 9682</strain>
    </source>
</reference>
<dbReference type="CDD" id="cd08662">
    <property type="entry name" value="M13"/>
    <property type="match status" value="1"/>
</dbReference>
<proteinExistence type="predicted"/>
<dbReference type="PANTHER" id="PTHR11733:SF232">
    <property type="entry name" value="NEPRILYSIN METALLOPEPTIDASE FAMILY"/>
    <property type="match status" value="1"/>
</dbReference>
<name>A0A068S193_9FUNG</name>
<keyword evidence="6" id="KW-0482">Metalloprotease</keyword>
<evidence type="ECO:0000259" key="8">
    <source>
        <dbReference type="Pfam" id="PF05649"/>
    </source>
</evidence>
<dbReference type="GO" id="GO:0046872">
    <property type="term" value="F:metal ion binding"/>
    <property type="evidence" value="ECO:0007669"/>
    <property type="project" value="UniProtKB-KW"/>
</dbReference>
<accession>A0A068S193</accession>
<dbReference type="AlphaFoldDB" id="A0A068S193"/>
<protein>
    <submittedName>
        <fullName evidence="9">Endothelin-converting enzyme 2</fullName>
    </submittedName>
</protein>
<keyword evidence="5" id="KW-0862">Zinc</keyword>
<comment type="caution">
    <text evidence="9">The sequence shown here is derived from an EMBL/GenBank/DDBJ whole genome shotgun (WGS) entry which is preliminary data.</text>
</comment>
<dbReference type="Gene3D" id="3.40.390.10">
    <property type="entry name" value="Collagenase (Catalytic Domain)"/>
    <property type="match status" value="1"/>
</dbReference>
<evidence type="ECO:0000259" key="7">
    <source>
        <dbReference type="Pfam" id="PF01431"/>
    </source>
</evidence>
<dbReference type="Gene3D" id="1.10.1380.10">
    <property type="entry name" value="Neutral endopeptidase , domain2"/>
    <property type="match status" value="1"/>
</dbReference>
<gene>
    <name evidence="9" type="ORF">LCOR_06893.1</name>
</gene>
<dbReference type="GO" id="GO:0005886">
    <property type="term" value="C:plasma membrane"/>
    <property type="evidence" value="ECO:0007669"/>
    <property type="project" value="TreeGrafter"/>
</dbReference>
<dbReference type="Pfam" id="PF05649">
    <property type="entry name" value="Peptidase_M13_N"/>
    <property type="match status" value="1"/>
</dbReference>
<dbReference type="GO" id="GO:0004222">
    <property type="term" value="F:metalloendopeptidase activity"/>
    <property type="evidence" value="ECO:0007669"/>
    <property type="project" value="InterPro"/>
</dbReference>
<evidence type="ECO:0000256" key="5">
    <source>
        <dbReference type="ARBA" id="ARBA00022833"/>
    </source>
</evidence>
<dbReference type="PRINTS" id="PR00786">
    <property type="entry name" value="NEPRILYSIN"/>
</dbReference>
<dbReference type="InterPro" id="IPR042089">
    <property type="entry name" value="Peptidase_M13_dom_2"/>
</dbReference>
<evidence type="ECO:0000256" key="3">
    <source>
        <dbReference type="ARBA" id="ARBA00022723"/>
    </source>
</evidence>
<evidence type="ECO:0000256" key="2">
    <source>
        <dbReference type="ARBA" id="ARBA00022670"/>
    </source>
</evidence>
<dbReference type="GO" id="GO:0016485">
    <property type="term" value="P:protein processing"/>
    <property type="evidence" value="ECO:0007669"/>
    <property type="project" value="TreeGrafter"/>
</dbReference>
<evidence type="ECO:0000256" key="1">
    <source>
        <dbReference type="ARBA" id="ARBA00001947"/>
    </source>
</evidence>
<dbReference type="VEuPathDB" id="FungiDB:LCOR_06893.1"/>
<evidence type="ECO:0000256" key="6">
    <source>
        <dbReference type="ARBA" id="ARBA00023049"/>
    </source>
</evidence>
<dbReference type="EMBL" id="CBTN010000032">
    <property type="protein sequence ID" value="CDH55780.1"/>
    <property type="molecule type" value="Genomic_DNA"/>
</dbReference>
<evidence type="ECO:0000313" key="10">
    <source>
        <dbReference type="Proteomes" id="UP000027586"/>
    </source>
</evidence>
<comment type="cofactor">
    <cofactor evidence="1">
        <name>Zn(2+)</name>
        <dbReference type="ChEBI" id="CHEBI:29105"/>
    </cofactor>
</comment>
<keyword evidence="4" id="KW-0378">Hydrolase</keyword>
<dbReference type="SUPFAM" id="SSF55486">
    <property type="entry name" value="Metalloproteases ('zincins'), catalytic domain"/>
    <property type="match status" value="1"/>
</dbReference>
<dbReference type="InterPro" id="IPR000718">
    <property type="entry name" value="Peptidase_M13"/>
</dbReference>
<dbReference type="Proteomes" id="UP000027586">
    <property type="component" value="Unassembled WGS sequence"/>
</dbReference>
<dbReference type="PANTHER" id="PTHR11733">
    <property type="entry name" value="ZINC METALLOPROTEASE FAMILY M13 NEPRILYSIN-RELATED"/>
    <property type="match status" value="1"/>
</dbReference>